<name>A0A8F5XUS0_9VIRU</name>
<dbReference type="EMBL" id="MZ089800">
    <property type="protein sequence ID" value="QXP45101.1"/>
    <property type="molecule type" value="Genomic_DNA"/>
</dbReference>
<reference evidence="2" key="1">
    <citation type="submission" date="2021-04" db="EMBL/GenBank/DDBJ databases">
        <title>Genomes of microviruses identified in yellow-bellied marmot fecal samples.</title>
        <authorList>
            <person name="Varsani A."/>
            <person name="Kraberger S."/>
            <person name="Chatterjee A."/>
            <person name="Richet C."/>
            <person name="Fontenele R.S."/>
            <person name="Schmidlin K."/>
            <person name="Blumstein D.T."/>
        </authorList>
    </citation>
    <scope>NUCLEOTIDE SEQUENCE</scope>
    <source>
        <strain evidence="2">Mar54</strain>
    </source>
</reference>
<evidence type="ECO:0000256" key="1">
    <source>
        <dbReference type="SAM" id="MobiDB-lite"/>
    </source>
</evidence>
<feature type="region of interest" description="Disordered" evidence="1">
    <location>
        <begin position="102"/>
        <end position="122"/>
    </location>
</feature>
<evidence type="ECO:0000313" key="2">
    <source>
        <dbReference type="EMBL" id="QXP45101.1"/>
    </source>
</evidence>
<organism evidence="2">
    <name type="scientific">Microvirus mar54</name>
    <dbReference type="NCBI Taxonomy" id="2851190"/>
    <lineage>
        <taxon>Viruses</taxon>
        <taxon>Monodnaviria</taxon>
        <taxon>Sangervirae</taxon>
        <taxon>Phixviricota</taxon>
        <taxon>Malgrandaviricetes</taxon>
        <taxon>Petitvirales</taxon>
        <taxon>Microviridae</taxon>
    </lineage>
</organism>
<accession>A0A8F5XUS0</accession>
<proteinExistence type="predicted"/>
<sequence length="397" mass="43142">MPPSNSISPGLSMGISGASSLLGGIFSAWQASKNRKFQAEQAELNRQFNSAEAQKTRDFQVEMFNKTNAYNAPAAAKARMLEAGIHPALAYGGFSQGAFMPQGSQASSSASPGGSLPESAGISSAGSQAIAAANSTRLADAQERLINSEAAKNEAELPWIDKLNSVTERLGLADEGLKKAMESLTSQQKQTELKKLEVMDGQVKNLNQNLQIGKVNLQLLNKELDWKDLEKDANIKQALASAKQALSASNLSDQQAFEISFLLSAKLANLQAQTDNTKQNTLSQAEQQKNLKFTNDELDAMYGRYGVDKVAQQRYSKILLENGLLEQQTYKTEQEGDYYKYRPALEAYATSVKLADTALEAVKTKMGVKYEKVTEQVKAHDGTGQSITTTRTGYSEK</sequence>
<protein>
    <submittedName>
        <fullName evidence="2">DNA pilot protein</fullName>
    </submittedName>
</protein>